<evidence type="ECO:0000313" key="1">
    <source>
        <dbReference type="EMBL" id="OSY48115.1"/>
    </source>
</evidence>
<protein>
    <submittedName>
        <fullName evidence="2">Uncharacterized protein</fullName>
    </submittedName>
</protein>
<dbReference type="EMBL" id="MIGA01000002">
    <property type="protein sequence ID" value="OSY48115.1"/>
    <property type="molecule type" value="Genomic_DNA"/>
</dbReference>
<sequence>MGQGDLTDAEWERLRPFLPVGNRSIIWAAVKFVVTPAKFFARIGVDGELPSMRFGRMADSAHKFPTIPAAPAGGKPYRSTSCLMQERMRSSVPTFVTDQDLTRTLAVGAEHYGLTGLAAFTPPIQWLGTL</sequence>
<keyword evidence="3" id="KW-1185">Reference proteome</keyword>
<proteinExistence type="predicted"/>
<dbReference type="EMBL" id="CP023691">
    <property type="protein sequence ID" value="QEV55495.1"/>
    <property type="molecule type" value="Genomic_DNA"/>
</dbReference>
<reference evidence="1 3" key="1">
    <citation type="submission" date="2016-09" db="EMBL/GenBank/DDBJ databases">
        <title>Streptomyces platensis DSM40041, a candidate organism with high potential of specific P450 cytochromes.</title>
        <authorList>
            <person name="Grumaz C."/>
            <person name="Vainshtein Y."/>
            <person name="Kirstahler P."/>
            <person name="Sohn K."/>
        </authorList>
    </citation>
    <scope>NUCLEOTIDE SEQUENCE [LARGE SCALE GENOMIC DNA]</scope>
    <source>
        <strain evidence="1 3">DSM 40041</strain>
    </source>
</reference>
<evidence type="ECO:0000313" key="2">
    <source>
        <dbReference type="EMBL" id="QEV55495.1"/>
    </source>
</evidence>
<name>A0AAE6NPE8_STRPT</name>
<dbReference type="Proteomes" id="UP000194225">
    <property type="component" value="Unassembled WGS sequence"/>
</dbReference>
<evidence type="ECO:0000313" key="3">
    <source>
        <dbReference type="Proteomes" id="UP000194225"/>
    </source>
</evidence>
<organism evidence="2 4">
    <name type="scientific">Streptomyces platensis</name>
    <dbReference type="NCBI Taxonomy" id="58346"/>
    <lineage>
        <taxon>Bacteria</taxon>
        <taxon>Bacillati</taxon>
        <taxon>Actinomycetota</taxon>
        <taxon>Actinomycetes</taxon>
        <taxon>Kitasatosporales</taxon>
        <taxon>Streptomycetaceae</taxon>
        <taxon>Streptomyces</taxon>
    </lineage>
</organism>
<dbReference type="Proteomes" id="UP000325458">
    <property type="component" value="Chromosome"/>
</dbReference>
<evidence type="ECO:0000313" key="4">
    <source>
        <dbReference type="Proteomes" id="UP000325458"/>
    </source>
</evidence>
<dbReference type="AlphaFoldDB" id="A0AAE6NPE8"/>
<reference evidence="2 4" key="2">
    <citation type="submission" date="2017-09" db="EMBL/GenBank/DDBJ databases">
        <authorList>
            <person name="Lee N."/>
            <person name="Cho B.-K."/>
        </authorList>
    </citation>
    <scope>NUCLEOTIDE SEQUENCE [LARGE SCALE GENOMIC DNA]</scope>
    <source>
        <strain evidence="2 4">ATCC 23948</strain>
    </source>
</reference>
<accession>A0AAE6NPE8</accession>
<dbReference type="KEGG" id="spla:CP981_31130"/>
<gene>
    <name evidence="1" type="ORF">BG653_00749</name>
    <name evidence="2" type="ORF">CP981_31130</name>
</gene>